<gene>
    <name evidence="3" type="ORF">SAMN05720469_10138</name>
</gene>
<dbReference type="RefSeq" id="WP_073301610.1">
    <property type="nucleotide sequence ID" value="NZ_FRAW01000001.1"/>
</dbReference>
<keyword evidence="4" id="KW-1185">Reference proteome</keyword>
<dbReference type="Proteomes" id="UP000184275">
    <property type="component" value="Unassembled WGS sequence"/>
</dbReference>
<reference evidence="4" key="1">
    <citation type="submission" date="2016-11" db="EMBL/GenBank/DDBJ databases">
        <authorList>
            <person name="Varghese N."/>
            <person name="Submissions S."/>
        </authorList>
    </citation>
    <scope>NUCLEOTIDE SEQUENCE [LARGE SCALE GENOMIC DNA]</scope>
    <source>
        <strain evidence="4">UWOS</strain>
    </source>
</reference>
<dbReference type="GO" id="GO:0005524">
    <property type="term" value="F:ATP binding"/>
    <property type="evidence" value="ECO:0007669"/>
    <property type="project" value="InterPro"/>
</dbReference>
<dbReference type="InterPro" id="IPR004256">
    <property type="entry name" value="DUF234"/>
</dbReference>
<dbReference type="EMBL" id="FRAW01000001">
    <property type="protein sequence ID" value="SHK09092.1"/>
    <property type="molecule type" value="Genomic_DNA"/>
</dbReference>
<dbReference type="InterPro" id="IPR027417">
    <property type="entry name" value="P-loop_NTPase"/>
</dbReference>
<dbReference type="Gene3D" id="3.40.50.300">
    <property type="entry name" value="P-loop containing nucleotide triphosphate hydrolases"/>
    <property type="match status" value="1"/>
</dbReference>
<name>A0A1M6PMC0_9BACT</name>
<dbReference type="SUPFAM" id="SSF52540">
    <property type="entry name" value="P-loop containing nucleoside triphosphate hydrolases"/>
    <property type="match status" value="1"/>
</dbReference>
<dbReference type="InterPro" id="IPR036390">
    <property type="entry name" value="WH_DNA-bd_sf"/>
</dbReference>
<sequence length="462" mass="52929">MFCGRKKELDSLAELYESGKFEFAVVYGRRRVGKTMLLNEFCKGKKTIFFTGIEASVSENLSQLSKAVLEHSDAKESSFDSFEKVLSYLDSLAQNERIVLVIDEYPYLAKSEASFPSLLQKHIDHAWKKSKLMLILCGSSMSFMENQVLGYKSPLYGRKTSQLKILPFSFFESRELCENFVAEEQALLYGALWGVPEYYSHLSNHEDLDGNIVNLMFRPGGRLFEEPLNLLKQEMRAPATYNAVITAIAQGASRLNEISTHAGLETGAASNVLSALMELGIIRREIPATEKNSRKSIYIINDLMYRFWFSFVWENQTNINRGIGDAVYKNFVKGKLNEYMGHVFEEICLQYLYTEKGLAQLPFLPHTMGRWWGTNAKERREEEIDILGLGEKDLLFCECKWTNKLTDVDVLNALIEKSKLLNAKNKHYIFFSKSGYTKKFIQIAKNRDDVALVTFDEMIREG</sequence>
<dbReference type="Gene3D" id="1.10.10.10">
    <property type="entry name" value="Winged helix-like DNA-binding domain superfamily/Winged helix DNA-binding domain"/>
    <property type="match status" value="1"/>
</dbReference>
<dbReference type="InterPro" id="IPR036388">
    <property type="entry name" value="WH-like_DNA-bd_sf"/>
</dbReference>
<evidence type="ECO:0000313" key="3">
    <source>
        <dbReference type="EMBL" id="SHK09092.1"/>
    </source>
</evidence>
<dbReference type="PANTHER" id="PTHR34704:SF1">
    <property type="entry name" value="ATPASE"/>
    <property type="match status" value="1"/>
</dbReference>
<dbReference type="Pfam" id="PF03008">
    <property type="entry name" value="DUF234"/>
    <property type="match status" value="1"/>
</dbReference>
<dbReference type="InterPro" id="IPR011579">
    <property type="entry name" value="ATPase_dom"/>
</dbReference>
<evidence type="ECO:0000259" key="1">
    <source>
        <dbReference type="Pfam" id="PF01637"/>
    </source>
</evidence>
<feature type="domain" description="ATPase" evidence="1">
    <location>
        <begin position="2"/>
        <end position="180"/>
    </location>
</feature>
<dbReference type="Pfam" id="PF01637">
    <property type="entry name" value="ATPase_2"/>
    <property type="match status" value="1"/>
</dbReference>
<evidence type="ECO:0000313" key="4">
    <source>
        <dbReference type="Proteomes" id="UP000184275"/>
    </source>
</evidence>
<dbReference type="AlphaFoldDB" id="A0A1M6PMC0"/>
<dbReference type="SUPFAM" id="SSF52980">
    <property type="entry name" value="Restriction endonuclease-like"/>
    <property type="match status" value="1"/>
</dbReference>
<accession>A0A1M6PMC0</accession>
<evidence type="ECO:0008006" key="5">
    <source>
        <dbReference type="Google" id="ProtNLM"/>
    </source>
</evidence>
<evidence type="ECO:0000259" key="2">
    <source>
        <dbReference type="Pfam" id="PF03008"/>
    </source>
</evidence>
<organism evidence="3 4">
    <name type="scientific">Fibrobacter intestinalis</name>
    <dbReference type="NCBI Taxonomy" id="28122"/>
    <lineage>
        <taxon>Bacteria</taxon>
        <taxon>Pseudomonadati</taxon>
        <taxon>Fibrobacterota</taxon>
        <taxon>Fibrobacteria</taxon>
        <taxon>Fibrobacterales</taxon>
        <taxon>Fibrobacteraceae</taxon>
        <taxon>Fibrobacter</taxon>
    </lineage>
</organism>
<dbReference type="InterPro" id="IPR011335">
    <property type="entry name" value="Restrct_endonuc-II-like"/>
</dbReference>
<protein>
    <recommendedName>
        <fullName evidence="5">DUF234 domain-containing protein</fullName>
    </recommendedName>
</protein>
<feature type="domain" description="DUF234" evidence="2">
    <location>
        <begin position="308"/>
        <end position="403"/>
    </location>
</feature>
<proteinExistence type="predicted"/>
<dbReference type="PANTHER" id="PTHR34704">
    <property type="entry name" value="ATPASE"/>
    <property type="match status" value="1"/>
</dbReference>
<dbReference type="SUPFAM" id="SSF46785">
    <property type="entry name" value="Winged helix' DNA-binding domain"/>
    <property type="match status" value="1"/>
</dbReference>